<evidence type="ECO:0000256" key="1">
    <source>
        <dbReference type="SAM" id="Phobius"/>
    </source>
</evidence>
<keyword evidence="1" id="KW-0472">Membrane</keyword>
<sequence>MPSSLETKDPTLAVVIERLSRLSDDFAEHRRETKQEMSQHRKESMKEIEGLREEIQSIGSGIGAVNTLVNKARGGWFVIIAVGGLLTWGLGILDKVFKAFPYTH</sequence>
<dbReference type="STRING" id="1855383.SAMN05216548_114142"/>
<keyword evidence="3" id="KW-1185">Reference proteome</keyword>
<keyword evidence="1" id="KW-0812">Transmembrane</keyword>
<dbReference type="Proteomes" id="UP000199647">
    <property type="component" value="Unassembled WGS sequence"/>
</dbReference>
<accession>A0A1H9N1S3</accession>
<dbReference type="EMBL" id="FOFG01000014">
    <property type="protein sequence ID" value="SER29761.1"/>
    <property type="molecule type" value="Genomic_DNA"/>
</dbReference>
<keyword evidence="1" id="KW-1133">Transmembrane helix</keyword>
<reference evidence="2 3" key="1">
    <citation type="submission" date="2016-10" db="EMBL/GenBank/DDBJ databases">
        <authorList>
            <person name="de Groot N.N."/>
        </authorList>
    </citation>
    <scope>NUCLEOTIDE SEQUENCE [LARGE SCALE GENOMIC DNA]</scope>
    <source>
        <strain evidence="2 3">A52C2</strain>
    </source>
</reference>
<name>A0A1H9N1S3_9HYPH</name>
<proteinExistence type="predicted"/>
<evidence type="ECO:0000313" key="2">
    <source>
        <dbReference type="EMBL" id="SER29761.1"/>
    </source>
</evidence>
<dbReference type="RefSeq" id="WP_092498669.1">
    <property type="nucleotide sequence ID" value="NZ_FOFG01000014.1"/>
</dbReference>
<gene>
    <name evidence="2" type="ORF">SAMN05216548_114142</name>
</gene>
<evidence type="ECO:0000313" key="3">
    <source>
        <dbReference type="Proteomes" id="UP000199647"/>
    </source>
</evidence>
<dbReference type="AlphaFoldDB" id="A0A1H9N1S3"/>
<protein>
    <submittedName>
        <fullName evidence="2">Uncharacterized protein</fullName>
    </submittedName>
</protein>
<feature type="transmembrane region" description="Helical" evidence="1">
    <location>
        <begin position="74"/>
        <end position="93"/>
    </location>
</feature>
<organism evidence="2 3">
    <name type="scientific">Faunimonas pinastri</name>
    <dbReference type="NCBI Taxonomy" id="1855383"/>
    <lineage>
        <taxon>Bacteria</taxon>
        <taxon>Pseudomonadati</taxon>
        <taxon>Pseudomonadota</taxon>
        <taxon>Alphaproteobacteria</taxon>
        <taxon>Hyphomicrobiales</taxon>
        <taxon>Afifellaceae</taxon>
        <taxon>Faunimonas</taxon>
    </lineage>
</organism>